<dbReference type="Pfam" id="PF00400">
    <property type="entry name" value="WD40"/>
    <property type="match status" value="11"/>
</dbReference>
<dbReference type="PROSITE" id="PS00678">
    <property type="entry name" value="WD_REPEATS_1"/>
    <property type="match status" value="2"/>
</dbReference>
<evidence type="ECO:0000256" key="2">
    <source>
        <dbReference type="ARBA" id="ARBA00022574"/>
    </source>
</evidence>
<dbReference type="SUPFAM" id="SSF50978">
    <property type="entry name" value="WD40 repeat-like"/>
    <property type="match status" value="2"/>
</dbReference>
<dbReference type="CDD" id="cd00200">
    <property type="entry name" value="WD40"/>
    <property type="match status" value="2"/>
</dbReference>
<dbReference type="PROSITE" id="PS50082">
    <property type="entry name" value="WD_REPEATS_2"/>
    <property type="match status" value="10"/>
</dbReference>
<evidence type="ECO:0000256" key="1">
    <source>
        <dbReference type="ARBA" id="ARBA00004156"/>
    </source>
</evidence>
<reference evidence="8" key="1">
    <citation type="journal article" date="2022" name="Plant J.">
        <title>Strategies of tolerance reflected in two North American maple genomes.</title>
        <authorList>
            <person name="McEvoy S.L."/>
            <person name="Sezen U.U."/>
            <person name="Trouern-Trend A."/>
            <person name="McMahon S.M."/>
            <person name="Schaberg P.G."/>
            <person name="Yang J."/>
            <person name="Wegrzyn J.L."/>
            <person name="Swenson N.G."/>
        </authorList>
    </citation>
    <scope>NUCLEOTIDE SEQUENCE</scope>
    <source>
        <strain evidence="8">NS2018</strain>
    </source>
</reference>
<dbReference type="PRINTS" id="PR00320">
    <property type="entry name" value="GPROTEINBRPT"/>
</dbReference>
<name>A0AA39VZ58_ACESA</name>
<feature type="repeat" description="WD" evidence="7">
    <location>
        <begin position="140"/>
        <end position="182"/>
    </location>
</feature>
<feature type="repeat" description="WD" evidence="7">
    <location>
        <begin position="396"/>
        <end position="438"/>
    </location>
</feature>
<organism evidence="8 9">
    <name type="scientific">Acer saccharum</name>
    <name type="common">Sugar maple</name>
    <dbReference type="NCBI Taxonomy" id="4024"/>
    <lineage>
        <taxon>Eukaryota</taxon>
        <taxon>Viridiplantae</taxon>
        <taxon>Streptophyta</taxon>
        <taxon>Embryophyta</taxon>
        <taxon>Tracheophyta</taxon>
        <taxon>Spermatophyta</taxon>
        <taxon>Magnoliopsida</taxon>
        <taxon>eudicotyledons</taxon>
        <taxon>Gunneridae</taxon>
        <taxon>Pentapetalae</taxon>
        <taxon>rosids</taxon>
        <taxon>malvids</taxon>
        <taxon>Sapindales</taxon>
        <taxon>Sapindaceae</taxon>
        <taxon>Hippocastanoideae</taxon>
        <taxon>Acereae</taxon>
        <taxon>Acer</taxon>
    </lineage>
</organism>
<dbReference type="EMBL" id="JAUESC010000004">
    <property type="protein sequence ID" value="KAK0596518.1"/>
    <property type="molecule type" value="Genomic_DNA"/>
</dbReference>
<evidence type="ECO:0000313" key="8">
    <source>
        <dbReference type="EMBL" id="KAK0596518.1"/>
    </source>
</evidence>
<dbReference type="GO" id="GO:0006888">
    <property type="term" value="P:endoplasmic reticulum to Golgi vesicle-mediated transport"/>
    <property type="evidence" value="ECO:0007669"/>
    <property type="project" value="TreeGrafter"/>
</dbReference>
<dbReference type="InterPro" id="IPR019775">
    <property type="entry name" value="WD40_repeat_CS"/>
</dbReference>
<proteinExistence type="predicted"/>
<evidence type="ECO:0000256" key="6">
    <source>
        <dbReference type="ARBA" id="ARBA00032920"/>
    </source>
</evidence>
<keyword evidence="2 7" id="KW-0853">WD repeat</keyword>
<dbReference type="PANTHER" id="PTHR19876">
    <property type="entry name" value="COATOMER"/>
    <property type="match status" value="1"/>
</dbReference>
<evidence type="ECO:0000313" key="9">
    <source>
        <dbReference type="Proteomes" id="UP001168877"/>
    </source>
</evidence>
<protein>
    <recommendedName>
        <fullName evidence="6">Beta'-coat protein</fullName>
    </recommendedName>
</protein>
<comment type="function">
    <text evidence="5">The coatomer is a cytosolic protein complex that binds to dilysine motifs and reversibly associates with Golgi non-clathrin-coated vesicles, which further mediate biosynthetic protein transport from the ER, via the Golgi up to the trans Golgi network. Coatomer complex is required for budding from Golgi membranes, and is essential for the retrograde Golgi-to-ER transport of dilysine-tagged proteins.</text>
</comment>
<feature type="repeat" description="WD" evidence="7">
    <location>
        <begin position="227"/>
        <end position="268"/>
    </location>
</feature>
<dbReference type="InterPro" id="IPR001680">
    <property type="entry name" value="WD40_rpt"/>
</dbReference>
<dbReference type="SMART" id="SM00320">
    <property type="entry name" value="WD40"/>
    <property type="match status" value="12"/>
</dbReference>
<dbReference type="GO" id="GO:0006886">
    <property type="term" value="P:intracellular protein transport"/>
    <property type="evidence" value="ECO:0007669"/>
    <property type="project" value="TreeGrafter"/>
</dbReference>
<evidence type="ECO:0000256" key="5">
    <source>
        <dbReference type="ARBA" id="ARBA00025536"/>
    </source>
</evidence>
<feature type="repeat" description="WD" evidence="7">
    <location>
        <begin position="97"/>
        <end position="129"/>
    </location>
</feature>
<dbReference type="Proteomes" id="UP001168877">
    <property type="component" value="Unassembled WGS sequence"/>
</dbReference>
<comment type="subcellular location">
    <subcellularLocation>
        <location evidence="1">Cytoplasmic vesicle membrane</location>
    </subcellularLocation>
</comment>
<dbReference type="PROSITE" id="PS50294">
    <property type="entry name" value="WD_REPEATS_REGION"/>
    <property type="match status" value="6"/>
</dbReference>
<feature type="repeat" description="WD" evidence="7">
    <location>
        <begin position="483"/>
        <end position="524"/>
    </location>
</feature>
<dbReference type="AlphaFoldDB" id="A0AA39VZ58"/>
<dbReference type="Gene3D" id="2.130.10.10">
    <property type="entry name" value="YVTN repeat-like/Quinoprotein amine dehydrogenase"/>
    <property type="match status" value="2"/>
</dbReference>
<evidence type="ECO:0000256" key="4">
    <source>
        <dbReference type="ARBA" id="ARBA00023329"/>
    </source>
</evidence>
<dbReference type="PANTHER" id="PTHR19876:SF75">
    <property type="entry name" value="COATOMER SUBUNIT BETA'-3"/>
    <property type="match status" value="1"/>
</dbReference>
<gene>
    <name evidence="8" type="ORF">LWI29_016454</name>
</gene>
<dbReference type="InterPro" id="IPR050844">
    <property type="entry name" value="Coatomer_complex_subunit"/>
</dbReference>
<accession>A0AA39VZ58</accession>
<evidence type="ECO:0000256" key="7">
    <source>
        <dbReference type="PROSITE-ProRule" id="PRU00221"/>
    </source>
</evidence>
<feature type="repeat" description="WD" evidence="7">
    <location>
        <begin position="183"/>
        <end position="226"/>
    </location>
</feature>
<sequence>MATPLKLQIEKVFIQTSERVKSVDFHPTEPWILASLHSGTVCIWNYHSQTIEKSFKVTESPVRTAKFIPNKNWFVCGSDDKFIRVYDYNTSEKVKYFEAHEDFIRCLAVHPTSPFVLSSSDDKLIKLWDWEKDWVCTRIFEGHSHYVMQTAFSPKDINTFASASLDGTVKVWNIDSSTEKFTWEAHSKGINCVNYFMVDDKLYLITGSDDYTAKVWDDETKSCMKILEGHTQNVTAACIHPELPIIITVSEDETVRIWDASTYRLEDTLNYGLERVWGIAYKKGSNEILASLHSGTVCIWNYHSQTIEKSFKVTESPVRTAKFIPNKNWFVCGSDDKFIRVYDYNTSEKVKDIEAHEDFIRCLAVHPTSPFVLSSSDDKLIKLWDWEKDWVCTRIFEGHSHYVMQTAFSPKDINTFASASLDGTVKVWNIDSSTEKFTWEAHSKGINCVNYFMVDDKLYLITGSDDYTAKVWDDETKSCMKILEGHTQNVTAACIHPELPIIITVSEDETVHIWDASTYRLEDTLNYGLERVWGIAYKKGSNEVAFGCDKGSVLVKIGSS</sequence>
<reference evidence="8" key="2">
    <citation type="submission" date="2023-06" db="EMBL/GenBank/DDBJ databases">
        <authorList>
            <person name="Swenson N.G."/>
            <person name="Wegrzyn J.L."/>
            <person name="Mcevoy S.L."/>
        </authorList>
    </citation>
    <scope>NUCLEOTIDE SEQUENCE</scope>
    <source>
        <strain evidence="8">NS2018</strain>
        <tissue evidence="8">Leaf</tissue>
    </source>
</reference>
<dbReference type="InterPro" id="IPR020472">
    <property type="entry name" value="WD40_PAC1"/>
</dbReference>
<dbReference type="InterPro" id="IPR015943">
    <property type="entry name" value="WD40/YVTN_repeat-like_dom_sf"/>
</dbReference>
<feature type="repeat" description="WD" evidence="7">
    <location>
        <begin position="353"/>
        <end position="385"/>
    </location>
</feature>
<dbReference type="GO" id="GO:0030126">
    <property type="term" value="C:COPI vesicle coat"/>
    <property type="evidence" value="ECO:0007669"/>
    <property type="project" value="TreeGrafter"/>
</dbReference>
<evidence type="ECO:0000256" key="3">
    <source>
        <dbReference type="ARBA" id="ARBA00022737"/>
    </source>
</evidence>
<dbReference type="FunFam" id="2.130.10.10:FF:000016">
    <property type="entry name" value="Coatomer alpha subunit, putative"/>
    <property type="match status" value="2"/>
</dbReference>
<keyword evidence="3" id="KW-0677">Repeat</keyword>
<comment type="caution">
    <text evidence="8">The sequence shown here is derived from an EMBL/GenBank/DDBJ whole genome shotgun (WGS) entry which is preliminary data.</text>
</comment>
<keyword evidence="4" id="KW-0968">Cytoplasmic vesicle</keyword>
<dbReference type="InterPro" id="IPR036322">
    <property type="entry name" value="WD40_repeat_dom_sf"/>
</dbReference>
<feature type="repeat" description="WD" evidence="7">
    <location>
        <begin position="55"/>
        <end position="96"/>
    </location>
</feature>
<feature type="repeat" description="WD" evidence="7">
    <location>
        <begin position="439"/>
        <end position="482"/>
    </location>
</feature>
<dbReference type="GO" id="GO:0006890">
    <property type="term" value="P:retrograde vesicle-mediated transport, Golgi to endoplasmic reticulum"/>
    <property type="evidence" value="ECO:0007669"/>
    <property type="project" value="TreeGrafter"/>
</dbReference>
<keyword evidence="9" id="KW-1185">Reference proteome</keyword>
<feature type="repeat" description="WD" evidence="7">
    <location>
        <begin position="311"/>
        <end position="352"/>
    </location>
</feature>
<dbReference type="GO" id="GO:0006891">
    <property type="term" value="P:intra-Golgi vesicle-mediated transport"/>
    <property type="evidence" value="ECO:0007669"/>
    <property type="project" value="TreeGrafter"/>
</dbReference>